<protein>
    <submittedName>
        <fullName evidence="2">Polyphosphate kinase</fullName>
    </submittedName>
</protein>
<gene>
    <name evidence="2" type="ordered locus">KVU_1770</name>
</gene>
<dbReference type="AlphaFoldDB" id="F9Y3I9"/>
<dbReference type="KEGG" id="kvl:KVU_1770"/>
<feature type="domain" description="Glyoxalase-like" evidence="1">
    <location>
        <begin position="6"/>
        <end position="171"/>
    </location>
</feature>
<proteinExistence type="predicted"/>
<dbReference type="Gene3D" id="3.10.180.10">
    <property type="entry name" value="2,3-Dihydroxybiphenyl 1,2-Dioxygenase, domain 1"/>
    <property type="match status" value="1"/>
</dbReference>
<dbReference type="Pfam" id="PF13468">
    <property type="entry name" value="Glyoxalase_3"/>
    <property type="match status" value="1"/>
</dbReference>
<evidence type="ECO:0000259" key="1">
    <source>
        <dbReference type="Pfam" id="PF13468"/>
    </source>
</evidence>
<evidence type="ECO:0000313" key="2">
    <source>
        <dbReference type="EMBL" id="AEM41609.1"/>
    </source>
</evidence>
<dbReference type="RefSeq" id="WP_013384970.1">
    <property type="nucleotide sequence ID" value="NC_017384.1"/>
</dbReference>
<evidence type="ECO:0000313" key="3">
    <source>
        <dbReference type="Proteomes" id="UP000000692"/>
    </source>
</evidence>
<organism evidence="2 3">
    <name type="scientific">Ketogulonicigenium vulgare (strain WSH-001)</name>
    <dbReference type="NCBI Taxonomy" id="759362"/>
    <lineage>
        <taxon>Bacteria</taxon>
        <taxon>Pseudomonadati</taxon>
        <taxon>Pseudomonadota</taxon>
        <taxon>Alphaproteobacteria</taxon>
        <taxon>Rhodobacterales</taxon>
        <taxon>Roseobacteraceae</taxon>
        <taxon>Ketogulonicigenium</taxon>
    </lineage>
</organism>
<dbReference type="eggNOG" id="COG0346">
    <property type="taxonomic scope" value="Bacteria"/>
</dbReference>
<accession>F9Y3I9</accession>
<keyword evidence="3" id="KW-1185">Reference proteome</keyword>
<dbReference type="InterPro" id="IPR025870">
    <property type="entry name" value="Glyoxalase-like_dom"/>
</dbReference>
<reference evidence="2 3" key="1">
    <citation type="journal article" date="2011" name="J. Bacteriol.">
        <title>Complete genome sequence of the industrial strain Ketogulonicigenium vulgare WSH-001.</title>
        <authorList>
            <person name="Liu L."/>
            <person name="Li Y."/>
            <person name="Zhang J."/>
            <person name="Zhou Z."/>
            <person name="Liu J."/>
            <person name="Li X."/>
            <person name="Zhou J."/>
            <person name="Du G."/>
            <person name="Wang L."/>
            <person name="Chen J."/>
        </authorList>
    </citation>
    <scope>NUCLEOTIDE SEQUENCE [LARGE SCALE GENOMIC DNA]</scope>
    <source>
        <strain evidence="2 3">WSH-001</strain>
    </source>
</reference>
<dbReference type="EMBL" id="CP002018">
    <property type="protein sequence ID" value="AEM41609.1"/>
    <property type="molecule type" value="Genomic_DNA"/>
</dbReference>
<sequence length="203" mass="21925">MSSLALDHIAVCARTLDEGCDWVEARLGIRPRPGGKHARYGTHNCLLGMGDGFYFEVIAPDPEADHSGPRWFGLDHPPEVSRIGNWICRAEGLAEFQTPVDAGVVTPLERGALRWNITVPEDGSLPLDGAFPTLIEWTAGQHPSTVLADSGLRLQNLHISHPQVALVRDWLIGHLGDPRVTLTEGPLALTASFIGPHGTVNLA</sequence>
<dbReference type="HOGENOM" id="CLU_083550_0_0_5"/>
<dbReference type="OrthoDB" id="8451710at2"/>
<dbReference type="GO" id="GO:0016301">
    <property type="term" value="F:kinase activity"/>
    <property type="evidence" value="ECO:0007669"/>
    <property type="project" value="UniProtKB-KW"/>
</dbReference>
<dbReference type="Proteomes" id="UP000000692">
    <property type="component" value="Chromosome"/>
</dbReference>
<keyword evidence="2" id="KW-0418">Kinase</keyword>
<name>F9Y3I9_KETVW</name>
<dbReference type="InterPro" id="IPR029068">
    <property type="entry name" value="Glyas_Bleomycin-R_OHBP_Dase"/>
</dbReference>
<keyword evidence="2" id="KW-0808">Transferase</keyword>